<dbReference type="Gene3D" id="2.60.120.200">
    <property type="match status" value="1"/>
</dbReference>
<feature type="compositionally biased region" description="Basic and acidic residues" evidence="1">
    <location>
        <begin position="364"/>
        <end position="374"/>
    </location>
</feature>
<feature type="region of interest" description="Disordered" evidence="1">
    <location>
        <begin position="364"/>
        <end position="392"/>
    </location>
</feature>
<evidence type="ECO:0000256" key="2">
    <source>
        <dbReference type="SAM" id="SignalP"/>
    </source>
</evidence>
<evidence type="ECO:0000313" key="3">
    <source>
        <dbReference type="EMBL" id="KRM92258.1"/>
    </source>
</evidence>
<dbReference type="Proteomes" id="UP000051586">
    <property type="component" value="Unassembled WGS sequence"/>
</dbReference>
<comment type="caution">
    <text evidence="3">The sequence shown here is derived from an EMBL/GenBank/DDBJ whole genome shotgun (WGS) entry which is preliminary data.</text>
</comment>
<evidence type="ECO:0000256" key="1">
    <source>
        <dbReference type="SAM" id="MobiDB-lite"/>
    </source>
</evidence>
<dbReference type="RefSeq" id="WP_056961375.1">
    <property type="nucleotide sequence ID" value="NZ_AYZI01000002.1"/>
</dbReference>
<proteinExistence type="predicted"/>
<name>A0A0R2CMG0_9LACO</name>
<protein>
    <submittedName>
        <fullName evidence="3">Secreted protein</fullName>
    </submittedName>
</protein>
<sequence length="882" mass="96305">MLLTLLVVGVGITQIVPAVQAAESNNELNIPAPPESGPSMNNFSYNSNTTNPPVTTPYPNVQVVTKDTSQATSLWWKNKVNLSNSFTFRFYVYMASDNPDEAADGITFTLQNDDKGSKALGVSGESLGSYGNLRMDKYGSSSDKQPVLDYFKNSYHGGINNALSLEFDPYFNGDYSDADVLPTNGPYTTGAHMAFVLPDKDHLTMHNRTTSSFRPGIAHYTNTSDWFNNQPNGNSIYPAPGRNDGFGARATPNLVGTNSKGNSNSARWEPVVYHWNTTDGGNTGLATMTFGYPDSSKNTGGFKQQSFSSPKIDVNKQFGSKMVNWGMTASTGAKSMISAISASQIPGDPGVSKTAADLSKLSRDTDVRVSDKDGGTMVYGDENGKKPDDPSLSPDELMHAFPFDATYNDGKGGKGGTVYPVFRSQVNNARVGDILLYRADIYNYYDSNLNGNDWLNVHATDHLPDQLRLLDDSTDVDLYFDKIPPIHDPTPMSHGFKAALVSNQLDPGTTAISNTLVAKGSNFADTSVRSTIANVVPDQTNHGTPNLYINNQMQNVTQGSDWSTTLNDVRDNDEIKYRIPVRNISRQVNLDNSSYTFYLPSLKDNDPKNLKIKVDGQEISNDSKDSPHFTVSKDQNSDSKNAKQVTITGMGTLQQQTTKNIEADVILGANQGKTFKSTPKVTGTANDSSLAFAGNEETYNLKPGSLSIMPNSFDYGTYAYFKKNSAFAPYNTYTFDQDGKVIPTSPRINPGVRDYTAATIQDTRGTDERQPYRLTLSQAADNNNGLGNDQLKNADIIGSDGSPFQLVYYDKQDKPHFLSPGGNQNIPIFTSNKDTPNEQKVQWNNRTGLMMYVKDDVPAPTSGQRKTYGAALNWTVNNTGTP</sequence>
<dbReference type="STRING" id="1423745.GCA_001311215_01076"/>
<dbReference type="Pfam" id="PF18483">
    <property type="entry name" value="Lectin_L-type_dom"/>
    <property type="match status" value="1"/>
</dbReference>
<dbReference type="SUPFAM" id="SSF49899">
    <property type="entry name" value="Concanavalin A-like lectins/glucanases"/>
    <property type="match status" value="1"/>
</dbReference>
<evidence type="ECO:0000313" key="4">
    <source>
        <dbReference type="Proteomes" id="UP000051586"/>
    </source>
</evidence>
<accession>A0A0R2CMG0</accession>
<dbReference type="EMBL" id="AYZI01000002">
    <property type="protein sequence ID" value="KRM92258.1"/>
    <property type="molecule type" value="Genomic_DNA"/>
</dbReference>
<feature type="compositionally biased region" description="Basic and acidic residues" evidence="1">
    <location>
        <begin position="618"/>
        <end position="627"/>
    </location>
</feature>
<organism evidence="3 4">
    <name type="scientific">Fructilactobacillus florum DSM 22689 = JCM 16035</name>
    <dbReference type="NCBI Taxonomy" id="1423745"/>
    <lineage>
        <taxon>Bacteria</taxon>
        <taxon>Bacillati</taxon>
        <taxon>Bacillota</taxon>
        <taxon>Bacilli</taxon>
        <taxon>Lactobacillales</taxon>
        <taxon>Lactobacillaceae</taxon>
        <taxon>Fructilactobacillus</taxon>
    </lineage>
</organism>
<feature type="chain" id="PRO_5006415770" evidence="2">
    <location>
        <begin position="22"/>
        <end position="882"/>
    </location>
</feature>
<feature type="signal peptide" evidence="2">
    <location>
        <begin position="1"/>
        <end position="21"/>
    </location>
</feature>
<dbReference type="PATRIC" id="fig|1423745.4.peg.414"/>
<keyword evidence="2" id="KW-0732">Signal</keyword>
<gene>
    <name evidence="3" type="ORF">FC87_GL000385</name>
</gene>
<dbReference type="AlphaFoldDB" id="A0A0R2CMG0"/>
<reference evidence="3 4" key="1">
    <citation type="journal article" date="2015" name="Genome Announc.">
        <title>Expanding the biotechnology potential of lactobacilli through comparative genomics of 213 strains and associated genera.</title>
        <authorList>
            <person name="Sun Z."/>
            <person name="Harris H.M."/>
            <person name="McCann A."/>
            <person name="Guo C."/>
            <person name="Argimon S."/>
            <person name="Zhang W."/>
            <person name="Yang X."/>
            <person name="Jeffery I.B."/>
            <person name="Cooney J.C."/>
            <person name="Kagawa T.F."/>
            <person name="Liu W."/>
            <person name="Song Y."/>
            <person name="Salvetti E."/>
            <person name="Wrobel A."/>
            <person name="Rasinkangas P."/>
            <person name="Parkhill J."/>
            <person name="Rea M.C."/>
            <person name="O'Sullivan O."/>
            <person name="Ritari J."/>
            <person name="Douillard F.P."/>
            <person name="Paul Ross R."/>
            <person name="Yang R."/>
            <person name="Briner A.E."/>
            <person name="Felis G.E."/>
            <person name="de Vos W.M."/>
            <person name="Barrangou R."/>
            <person name="Klaenhammer T.R."/>
            <person name="Caufield P.W."/>
            <person name="Cui Y."/>
            <person name="Zhang H."/>
            <person name="O'Toole P.W."/>
        </authorList>
    </citation>
    <scope>NUCLEOTIDE SEQUENCE [LARGE SCALE GENOMIC DNA]</scope>
    <source>
        <strain evidence="3 4">DSM 22689</strain>
    </source>
</reference>
<dbReference type="InterPro" id="IPR013320">
    <property type="entry name" value="ConA-like_dom_sf"/>
</dbReference>
<feature type="region of interest" description="Disordered" evidence="1">
    <location>
        <begin position="618"/>
        <end position="641"/>
    </location>
</feature>